<sequence length="367" mass="41344">MALKFTDQKDRPADLQKSLDSTKVTYRRLGKSGLKLSLPILGAMSFGHKDWQPWVVDDFGAVEELLLAAYDRGLNTWDTANVYSNGVSEQMIGDVITKNKIDRKKLLLLTKCYGTVGESPAAMHIRYPEMKTTKDYVNQGGLSRAAIFNAVDASLSRLQTDYIDLLQIHRFDYDVPVEETMKALHDLVSSGKVRYIGASSMWAHQFQEMQTVAATHGWTQFVSMQNHYSLCYREEEREMNAYCHKTGVGLIPWAPLYRGHLARPLDSESTTRNDVSKEAGTKMDAESMTSEDREIVKRVQELAGKKGWAMSVVALAWIVQKGTIPIVGFSNVKRLDEAVGVNGKELTEEEMKWLEEPYRPKAIVGHS</sequence>
<dbReference type="VEuPathDB" id="FungiDB:HMPREF1541_08668"/>
<gene>
    <name evidence="6" type="ORF">HMPREF1541_08668</name>
</gene>
<reference evidence="6 7" key="1">
    <citation type="submission" date="2013-03" db="EMBL/GenBank/DDBJ databases">
        <title>The Genome Sequence of Phialophora europaea CBS 101466.</title>
        <authorList>
            <consortium name="The Broad Institute Genomics Platform"/>
            <person name="Cuomo C."/>
            <person name="de Hoog S."/>
            <person name="Gorbushina A."/>
            <person name="Walker B."/>
            <person name="Young S.K."/>
            <person name="Zeng Q."/>
            <person name="Gargeya S."/>
            <person name="Fitzgerald M."/>
            <person name="Haas B."/>
            <person name="Abouelleil A."/>
            <person name="Allen A.W."/>
            <person name="Alvarado L."/>
            <person name="Arachchi H.M."/>
            <person name="Berlin A.M."/>
            <person name="Chapman S.B."/>
            <person name="Gainer-Dewar J."/>
            <person name="Goldberg J."/>
            <person name="Griggs A."/>
            <person name="Gujja S."/>
            <person name="Hansen M."/>
            <person name="Howarth C."/>
            <person name="Imamovic A."/>
            <person name="Ireland A."/>
            <person name="Larimer J."/>
            <person name="McCowan C."/>
            <person name="Murphy C."/>
            <person name="Pearson M."/>
            <person name="Poon T.W."/>
            <person name="Priest M."/>
            <person name="Roberts A."/>
            <person name="Saif S."/>
            <person name="Shea T."/>
            <person name="Sisk P."/>
            <person name="Sykes S."/>
            <person name="Wortman J."/>
            <person name="Nusbaum C."/>
            <person name="Birren B."/>
        </authorList>
    </citation>
    <scope>NUCLEOTIDE SEQUENCE [LARGE SCALE GENOMIC DNA]</scope>
    <source>
        <strain evidence="6 7">CBS 101466</strain>
    </source>
</reference>
<dbReference type="AlphaFoldDB" id="W2RIW5"/>
<dbReference type="InParanoid" id="W2RIW5"/>
<evidence type="ECO:0000313" key="6">
    <source>
        <dbReference type="EMBL" id="ETN36391.1"/>
    </source>
</evidence>
<feature type="region of interest" description="Disordered" evidence="4">
    <location>
        <begin position="265"/>
        <end position="289"/>
    </location>
</feature>
<organism evidence="6 7">
    <name type="scientific">Cyphellophora europaea (strain CBS 101466)</name>
    <name type="common">Phialophora europaea</name>
    <dbReference type="NCBI Taxonomy" id="1220924"/>
    <lineage>
        <taxon>Eukaryota</taxon>
        <taxon>Fungi</taxon>
        <taxon>Dikarya</taxon>
        <taxon>Ascomycota</taxon>
        <taxon>Pezizomycotina</taxon>
        <taxon>Eurotiomycetes</taxon>
        <taxon>Chaetothyriomycetidae</taxon>
        <taxon>Chaetothyriales</taxon>
        <taxon>Cyphellophoraceae</taxon>
        <taxon>Cyphellophora</taxon>
    </lineage>
</organism>
<evidence type="ECO:0000256" key="1">
    <source>
        <dbReference type="ARBA" id="ARBA00022857"/>
    </source>
</evidence>
<dbReference type="InterPro" id="IPR023210">
    <property type="entry name" value="NADP_OxRdtase_dom"/>
</dbReference>
<dbReference type="RefSeq" id="XP_008721209.1">
    <property type="nucleotide sequence ID" value="XM_008722987.1"/>
</dbReference>
<dbReference type="CDD" id="cd19079">
    <property type="entry name" value="AKR_EcYajO-like"/>
    <property type="match status" value="1"/>
</dbReference>
<dbReference type="GO" id="GO:0016491">
    <property type="term" value="F:oxidoreductase activity"/>
    <property type="evidence" value="ECO:0007669"/>
    <property type="project" value="UniProtKB-KW"/>
</dbReference>
<dbReference type="PANTHER" id="PTHR43364">
    <property type="entry name" value="NADH-SPECIFIC METHYLGLYOXAL REDUCTASE-RELATED"/>
    <property type="match status" value="1"/>
</dbReference>
<dbReference type="InterPro" id="IPR036812">
    <property type="entry name" value="NAD(P)_OxRdtase_dom_sf"/>
</dbReference>
<dbReference type="STRING" id="1220924.W2RIW5"/>
<dbReference type="GeneID" id="19976007"/>
<dbReference type="InterPro" id="IPR050523">
    <property type="entry name" value="AKR_Detox_Biosynth"/>
</dbReference>
<feature type="domain" description="NADP-dependent oxidoreductase" evidence="5">
    <location>
        <begin position="40"/>
        <end position="356"/>
    </location>
</feature>
<keyword evidence="1" id="KW-0521">NADP</keyword>
<dbReference type="EMBL" id="KB822725">
    <property type="protein sequence ID" value="ETN36391.1"/>
    <property type="molecule type" value="Genomic_DNA"/>
</dbReference>
<keyword evidence="2" id="KW-0560">Oxidoreductase</keyword>
<dbReference type="SUPFAM" id="SSF51430">
    <property type="entry name" value="NAD(P)-linked oxidoreductase"/>
    <property type="match status" value="1"/>
</dbReference>
<dbReference type="GO" id="GO:0005829">
    <property type="term" value="C:cytosol"/>
    <property type="evidence" value="ECO:0007669"/>
    <property type="project" value="UniProtKB-ARBA"/>
</dbReference>
<evidence type="ECO:0000256" key="4">
    <source>
        <dbReference type="SAM" id="MobiDB-lite"/>
    </source>
</evidence>
<comment type="similarity">
    <text evidence="3">Belongs to the aldo/keto reductase family. Aldo/keto reductase 2 subfamily.</text>
</comment>
<dbReference type="OrthoDB" id="48988at2759"/>
<dbReference type="Gene3D" id="3.20.20.100">
    <property type="entry name" value="NADP-dependent oxidoreductase domain"/>
    <property type="match status" value="1"/>
</dbReference>
<keyword evidence="7" id="KW-1185">Reference proteome</keyword>
<dbReference type="FunFam" id="3.20.20.100:FF:000004">
    <property type="entry name" value="Oxidoreductase, aldo/keto reductase"/>
    <property type="match status" value="1"/>
</dbReference>
<name>W2RIW5_CYPE1</name>
<evidence type="ECO:0000259" key="5">
    <source>
        <dbReference type="Pfam" id="PF00248"/>
    </source>
</evidence>
<evidence type="ECO:0000256" key="3">
    <source>
        <dbReference type="ARBA" id="ARBA00038157"/>
    </source>
</evidence>
<evidence type="ECO:0000313" key="7">
    <source>
        <dbReference type="Proteomes" id="UP000030752"/>
    </source>
</evidence>
<accession>W2RIW5</accession>
<proteinExistence type="inferred from homology"/>
<evidence type="ECO:0000256" key="2">
    <source>
        <dbReference type="ARBA" id="ARBA00023002"/>
    </source>
</evidence>
<dbReference type="Proteomes" id="UP000030752">
    <property type="component" value="Unassembled WGS sequence"/>
</dbReference>
<dbReference type="eggNOG" id="KOG1575">
    <property type="taxonomic scope" value="Eukaryota"/>
</dbReference>
<dbReference type="HOGENOM" id="CLU_023205_2_0_1"/>
<dbReference type="Pfam" id="PF00248">
    <property type="entry name" value="Aldo_ket_red"/>
    <property type="match status" value="1"/>
</dbReference>
<dbReference type="PANTHER" id="PTHR43364:SF9">
    <property type="entry name" value="OXIDOREDUCTASE"/>
    <property type="match status" value="1"/>
</dbReference>
<protein>
    <recommendedName>
        <fullName evidence="5">NADP-dependent oxidoreductase domain-containing protein</fullName>
    </recommendedName>
</protein>